<dbReference type="PANTHER" id="PTHR36688">
    <property type="entry name" value="ENDO/EXONUCLEASE/PHOSPHATASE DOMAIN-CONTAINING PROTEIN"/>
    <property type="match status" value="1"/>
</dbReference>
<evidence type="ECO:0000313" key="2">
    <source>
        <dbReference type="EMBL" id="VVC25095.1"/>
    </source>
</evidence>
<reference evidence="2 3" key="1">
    <citation type="submission" date="2019-08" db="EMBL/GenBank/DDBJ databases">
        <authorList>
            <person name="Alioto T."/>
            <person name="Alioto T."/>
            <person name="Gomez Garrido J."/>
        </authorList>
    </citation>
    <scope>NUCLEOTIDE SEQUENCE [LARGE SCALE GENOMIC DNA]</scope>
</reference>
<dbReference type="Pfam" id="PF00078">
    <property type="entry name" value="RVT_1"/>
    <property type="match status" value="1"/>
</dbReference>
<dbReference type="SUPFAM" id="SSF56672">
    <property type="entry name" value="DNA/RNA polymerases"/>
    <property type="match status" value="1"/>
</dbReference>
<dbReference type="PANTHER" id="PTHR36688:SF1">
    <property type="entry name" value="ENDONUCLEASE_EXONUCLEASE_PHOSPHATASE DOMAIN-CONTAINING PROTEIN"/>
    <property type="match status" value="1"/>
</dbReference>
<dbReference type="GO" id="GO:0003964">
    <property type="term" value="F:RNA-directed DNA polymerase activity"/>
    <property type="evidence" value="ECO:0007669"/>
    <property type="project" value="UniProtKB-KW"/>
</dbReference>
<dbReference type="PROSITE" id="PS50878">
    <property type="entry name" value="RT_POL"/>
    <property type="match status" value="1"/>
</dbReference>
<keyword evidence="2" id="KW-0548">Nucleotidyltransferase</keyword>
<dbReference type="InterPro" id="IPR052560">
    <property type="entry name" value="RdDP_mobile_element"/>
</dbReference>
<dbReference type="OrthoDB" id="6620931at2759"/>
<dbReference type="AlphaFoldDB" id="A0A5E4M237"/>
<gene>
    <name evidence="2" type="ORF">CINCED_3A015449</name>
</gene>
<evidence type="ECO:0000313" key="3">
    <source>
        <dbReference type="Proteomes" id="UP000325440"/>
    </source>
</evidence>
<proteinExistence type="predicted"/>
<accession>A0A5E4M237</accession>
<dbReference type="EMBL" id="CABPRJ010000008">
    <property type="protein sequence ID" value="VVC25095.1"/>
    <property type="molecule type" value="Genomic_DNA"/>
</dbReference>
<dbReference type="InterPro" id="IPR043502">
    <property type="entry name" value="DNA/RNA_pol_sf"/>
</dbReference>
<evidence type="ECO:0000259" key="1">
    <source>
        <dbReference type="PROSITE" id="PS50878"/>
    </source>
</evidence>
<protein>
    <submittedName>
        <fullName evidence="2">Reverse transcriptase domain</fullName>
    </submittedName>
</protein>
<dbReference type="Proteomes" id="UP000325440">
    <property type="component" value="Unassembled WGS sequence"/>
</dbReference>
<sequence>MIRVLENLLSNRKIRVSLNGKVRGYKFLQNGLPQGSVLSPTLFNAYMADITDTVSRKFIYADDVALVWKLTLNPSKSVTRAYHLNNREANRELHIEIDRQNIASEECPKYLRVKFDRTLTYNQHLEGVKNKLKTRNNIMAKLAGMSSWGCHTSVLRTTALALVYSVAEYCAPVWARSAHCRKVDTQLNHTMRIISGTVRSTQTECLSKLSNISPPDLRRLTHTKKIIEKINRLPNLPNLPFHKV</sequence>
<feature type="domain" description="Reverse transcriptase" evidence="1">
    <location>
        <begin position="1"/>
        <end position="115"/>
    </location>
</feature>
<name>A0A5E4M237_9HEMI</name>
<keyword evidence="3" id="KW-1185">Reference proteome</keyword>
<keyword evidence="2" id="KW-0808">Transferase</keyword>
<keyword evidence="2" id="KW-0695">RNA-directed DNA polymerase</keyword>
<dbReference type="InterPro" id="IPR000477">
    <property type="entry name" value="RT_dom"/>
</dbReference>
<organism evidence="2 3">
    <name type="scientific">Cinara cedri</name>
    <dbReference type="NCBI Taxonomy" id="506608"/>
    <lineage>
        <taxon>Eukaryota</taxon>
        <taxon>Metazoa</taxon>
        <taxon>Ecdysozoa</taxon>
        <taxon>Arthropoda</taxon>
        <taxon>Hexapoda</taxon>
        <taxon>Insecta</taxon>
        <taxon>Pterygota</taxon>
        <taxon>Neoptera</taxon>
        <taxon>Paraneoptera</taxon>
        <taxon>Hemiptera</taxon>
        <taxon>Sternorrhyncha</taxon>
        <taxon>Aphidomorpha</taxon>
        <taxon>Aphidoidea</taxon>
        <taxon>Aphididae</taxon>
        <taxon>Lachninae</taxon>
        <taxon>Cinara</taxon>
    </lineage>
</organism>